<name>A0A146FRS8_ASPKA</name>
<proteinExistence type="predicted"/>
<dbReference type="Proteomes" id="UP000075230">
    <property type="component" value="Unassembled WGS sequence"/>
</dbReference>
<dbReference type="EMBL" id="BCWF01000023">
    <property type="protein sequence ID" value="GAT27681.1"/>
    <property type="molecule type" value="Genomic_DNA"/>
</dbReference>
<sequence length="104" mass="11758">MTINPSGAQASLFGDGARVCRRRPNRVRCLRLPCDGLAGLQMDLGKGGDRRENQDRKTLKAVQTTTPLQFFPTVDEEEDFISIAFWRLPVTHPIRLLRPRPLLS</sequence>
<dbReference type="AlphaFoldDB" id="A0A146FRS8"/>
<reference evidence="1 2" key="1">
    <citation type="journal article" date="2016" name="DNA Res.">
        <title>Genome sequence of Aspergillus luchuensis NBRC 4314.</title>
        <authorList>
            <person name="Yamada O."/>
            <person name="Machida M."/>
            <person name="Hosoyama A."/>
            <person name="Goto M."/>
            <person name="Takahashi T."/>
            <person name="Futagami T."/>
            <person name="Yamagata Y."/>
            <person name="Takeuchi M."/>
            <person name="Kobayashi T."/>
            <person name="Koike H."/>
            <person name="Abe K."/>
            <person name="Asai K."/>
            <person name="Arita M."/>
            <person name="Fujita N."/>
            <person name="Fukuda K."/>
            <person name="Higa K."/>
            <person name="Horikawa H."/>
            <person name="Ishikawa T."/>
            <person name="Jinno K."/>
            <person name="Kato Y."/>
            <person name="Kirimura K."/>
            <person name="Mizutani O."/>
            <person name="Nakasone K."/>
            <person name="Sano M."/>
            <person name="Shiraishi Y."/>
            <person name="Tsukahara M."/>
            <person name="Gomi K."/>
        </authorList>
    </citation>
    <scope>NUCLEOTIDE SEQUENCE [LARGE SCALE GENOMIC DNA]</scope>
    <source>
        <strain evidence="1 2">RIB 2604</strain>
    </source>
</reference>
<reference evidence="2" key="2">
    <citation type="submission" date="2016-02" db="EMBL/GenBank/DDBJ databases">
        <title>Genome sequencing of Aspergillus luchuensis NBRC 4314.</title>
        <authorList>
            <person name="Yamada O."/>
        </authorList>
    </citation>
    <scope>NUCLEOTIDE SEQUENCE [LARGE SCALE GENOMIC DNA]</scope>
    <source>
        <strain evidence="2">RIB 2604</strain>
    </source>
</reference>
<gene>
    <name evidence="1" type="ORF">RIB2604_02300370</name>
</gene>
<comment type="caution">
    <text evidence="1">The sequence shown here is derived from an EMBL/GenBank/DDBJ whole genome shotgun (WGS) entry which is preliminary data.</text>
</comment>
<evidence type="ECO:0000313" key="2">
    <source>
        <dbReference type="Proteomes" id="UP000075230"/>
    </source>
</evidence>
<evidence type="ECO:0000313" key="1">
    <source>
        <dbReference type="EMBL" id="GAT27681.1"/>
    </source>
</evidence>
<organism evidence="1 2">
    <name type="scientific">Aspergillus kawachii</name>
    <name type="common">White koji mold</name>
    <name type="synonym">Aspergillus awamori var. kawachi</name>
    <dbReference type="NCBI Taxonomy" id="1069201"/>
    <lineage>
        <taxon>Eukaryota</taxon>
        <taxon>Fungi</taxon>
        <taxon>Dikarya</taxon>
        <taxon>Ascomycota</taxon>
        <taxon>Pezizomycotina</taxon>
        <taxon>Eurotiomycetes</taxon>
        <taxon>Eurotiomycetidae</taxon>
        <taxon>Eurotiales</taxon>
        <taxon>Aspergillaceae</taxon>
        <taxon>Aspergillus</taxon>
        <taxon>Aspergillus subgen. Circumdati</taxon>
    </lineage>
</organism>
<accession>A0A146FRS8</accession>
<protein>
    <submittedName>
        <fullName evidence="1">Uncharacterized protein</fullName>
    </submittedName>
</protein>